<feature type="compositionally biased region" description="Acidic residues" evidence="1">
    <location>
        <begin position="69"/>
        <end position="133"/>
    </location>
</feature>
<feature type="compositionally biased region" description="Low complexity" evidence="1">
    <location>
        <begin position="1"/>
        <end position="14"/>
    </location>
</feature>
<evidence type="ECO:0000256" key="1">
    <source>
        <dbReference type="SAM" id="MobiDB-lite"/>
    </source>
</evidence>
<feature type="region of interest" description="Disordered" evidence="1">
    <location>
        <begin position="1"/>
        <end position="31"/>
    </location>
</feature>
<name>I3S0D0_LOTJA</name>
<sequence length="166" mass="18114">MCPPAAAAESLLASGRTSEKLSLPALQSKMKCDPEGYESELLLLRNQFDSSLHLFLSDDENQLCTDNTGSDDDEAEDNSVVSDDEESSDSEIGVSDDDDDDVDVEGKEDDLEDSEQSDEEVGEVSEYEEDNDGSVEAKSTLKETSKRGSLLILMVHLQLLIQVFGL</sequence>
<feature type="region of interest" description="Disordered" evidence="1">
    <location>
        <begin position="60"/>
        <end position="141"/>
    </location>
</feature>
<proteinExistence type="evidence at transcript level"/>
<reference evidence="2" key="1">
    <citation type="submission" date="2012-05" db="EMBL/GenBank/DDBJ databases">
        <authorList>
            <person name="Krishnakumar V."/>
            <person name="Cheung F."/>
            <person name="Xiao Y."/>
            <person name="Chan A."/>
            <person name="Moskal W.A."/>
            <person name="Town C.D."/>
        </authorList>
    </citation>
    <scope>NUCLEOTIDE SEQUENCE</scope>
</reference>
<dbReference type="AlphaFoldDB" id="I3S0D0"/>
<accession>I3S0D0</accession>
<dbReference type="EMBL" id="BT133927">
    <property type="protein sequence ID" value="AFK33722.1"/>
    <property type="molecule type" value="mRNA"/>
</dbReference>
<evidence type="ECO:0000313" key="2">
    <source>
        <dbReference type="EMBL" id="AFK33722.1"/>
    </source>
</evidence>
<protein>
    <submittedName>
        <fullName evidence="2">Uncharacterized protein</fullName>
    </submittedName>
</protein>
<organism evidence="2">
    <name type="scientific">Lotus japonicus</name>
    <name type="common">Lotus corniculatus var. japonicus</name>
    <dbReference type="NCBI Taxonomy" id="34305"/>
    <lineage>
        <taxon>Eukaryota</taxon>
        <taxon>Viridiplantae</taxon>
        <taxon>Streptophyta</taxon>
        <taxon>Embryophyta</taxon>
        <taxon>Tracheophyta</taxon>
        <taxon>Spermatophyta</taxon>
        <taxon>Magnoliopsida</taxon>
        <taxon>eudicotyledons</taxon>
        <taxon>Gunneridae</taxon>
        <taxon>Pentapetalae</taxon>
        <taxon>rosids</taxon>
        <taxon>fabids</taxon>
        <taxon>Fabales</taxon>
        <taxon>Fabaceae</taxon>
        <taxon>Papilionoideae</taxon>
        <taxon>50 kb inversion clade</taxon>
        <taxon>NPAAA clade</taxon>
        <taxon>Hologalegina</taxon>
        <taxon>robinioid clade</taxon>
        <taxon>Loteae</taxon>
        <taxon>Lotus</taxon>
    </lineage>
</organism>